<evidence type="ECO:0000313" key="3">
    <source>
        <dbReference type="EMBL" id="RKQ71886.1"/>
    </source>
</evidence>
<comment type="similarity">
    <text evidence="1">Belongs to the short-chain dehydrogenases/reductases (SDR) family.</text>
</comment>
<dbReference type="PANTHER" id="PTHR42760:SF40">
    <property type="entry name" value="3-OXOACYL-[ACYL-CARRIER-PROTEIN] REDUCTASE, CHLOROPLASTIC"/>
    <property type="match status" value="1"/>
</dbReference>
<dbReference type="InterPro" id="IPR002347">
    <property type="entry name" value="SDR_fam"/>
</dbReference>
<accession>A0A420WLW1</accession>
<dbReference type="Gene3D" id="3.40.50.720">
    <property type="entry name" value="NAD(P)-binding Rossmann-like Domain"/>
    <property type="match status" value="1"/>
</dbReference>
<dbReference type="InterPro" id="IPR020904">
    <property type="entry name" value="Sc_DH/Rdtase_CS"/>
</dbReference>
<proteinExistence type="inferred from homology"/>
<dbReference type="InterPro" id="IPR057326">
    <property type="entry name" value="KR_dom"/>
</dbReference>
<evidence type="ECO:0000259" key="2">
    <source>
        <dbReference type="SMART" id="SM00822"/>
    </source>
</evidence>
<dbReference type="PANTHER" id="PTHR42760">
    <property type="entry name" value="SHORT-CHAIN DEHYDROGENASES/REDUCTASES FAMILY MEMBER"/>
    <property type="match status" value="1"/>
</dbReference>
<dbReference type="Proteomes" id="UP000282211">
    <property type="component" value="Unassembled WGS sequence"/>
</dbReference>
<dbReference type="EMBL" id="RBII01000001">
    <property type="protein sequence ID" value="RKQ71886.1"/>
    <property type="molecule type" value="Genomic_DNA"/>
</dbReference>
<dbReference type="FunCoup" id="A0A420WLW1">
    <property type="interactions" value="28"/>
</dbReference>
<gene>
    <name evidence="3" type="ORF">DES40_1218</name>
</gene>
<feature type="domain" description="Ketoreductase" evidence="2">
    <location>
        <begin position="7"/>
        <end position="222"/>
    </location>
</feature>
<dbReference type="RefSeq" id="WP_121099617.1">
    <property type="nucleotide sequence ID" value="NZ_RBII01000001.1"/>
</dbReference>
<dbReference type="GO" id="GO:0016616">
    <property type="term" value="F:oxidoreductase activity, acting on the CH-OH group of donors, NAD or NADP as acceptor"/>
    <property type="evidence" value="ECO:0007669"/>
    <property type="project" value="UniProtKB-ARBA"/>
</dbReference>
<dbReference type="PRINTS" id="PR00080">
    <property type="entry name" value="SDRFAMILY"/>
</dbReference>
<dbReference type="Pfam" id="PF13561">
    <property type="entry name" value="adh_short_C2"/>
    <property type="match status" value="1"/>
</dbReference>
<dbReference type="NCBIfam" id="NF005559">
    <property type="entry name" value="PRK07231.1"/>
    <property type="match status" value="1"/>
</dbReference>
<dbReference type="SMART" id="SM00822">
    <property type="entry name" value="PKS_KR"/>
    <property type="match status" value="1"/>
</dbReference>
<dbReference type="GO" id="GO:0030497">
    <property type="term" value="P:fatty acid elongation"/>
    <property type="evidence" value="ECO:0007669"/>
    <property type="project" value="TreeGrafter"/>
</dbReference>
<dbReference type="CDD" id="cd05233">
    <property type="entry name" value="SDR_c"/>
    <property type="match status" value="1"/>
</dbReference>
<reference evidence="3 4" key="1">
    <citation type="submission" date="2018-10" db="EMBL/GenBank/DDBJ databases">
        <title>Genomic Encyclopedia of Type Strains, Phase IV (KMG-IV): sequencing the most valuable type-strain genomes for metagenomic binning, comparative biology and taxonomic classification.</title>
        <authorList>
            <person name="Goeker M."/>
        </authorList>
    </citation>
    <scope>NUCLEOTIDE SEQUENCE [LARGE SCALE GENOMIC DNA]</scope>
    <source>
        <strain evidence="3 4">DSM 22008</strain>
    </source>
</reference>
<evidence type="ECO:0000256" key="1">
    <source>
        <dbReference type="ARBA" id="ARBA00006484"/>
    </source>
</evidence>
<keyword evidence="4" id="KW-1185">Reference proteome</keyword>
<sequence length="251" mass="26140">MTGLKGKVAIVTGGTRDIGRSCSIKLAEAGAKVVANYYNNKAAGEETVAAIEKIGGQAILVKGDMTLKADVDNLVAETRKAFGDNIDVLVNNVGGLVARKTLSEMDEDFLNSVMSLNLNSTFLATQAVVPYMPHGSAIVNLASLAGRDGGGGGASAYSASKAAVMTFTRSMAKELGPQGIRVNALCPGMIDTTFHDKFTPDAVRKNVEASVPLRRQGHPDDCADTVVYLASDAASYITGANLDINGGMFFS</sequence>
<dbReference type="InterPro" id="IPR036291">
    <property type="entry name" value="NAD(P)-bd_dom_sf"/>
</dbReference>
<dbReference type="FunFam" id="3.40.50.720:FF:000084">
    <property type="entry name" value="Short-chain dehydrogenase reductase"/>
    <property type="match status" value="1"/>
</dbReference>
<dbReference type="OrthoDB" id="198783at2"/>
<dbReference type="AlphaFoldDB" id="A0A420WLW1"/>
<name>A0A420WLW1_9PROT</name>
<evidence type="ECO:0000313" key="4">
    <source>
        <dbReference type="Proteomes" id="UP000282211"/>
    </source>
</evidence>
<dbReference type="InParanoid" id="A0A420WLW1"/>
<dbReference type="SUPFAM" id="SSF51735">
    <property type="entry name" value="NAD(P)-binding Rossmann-fold domains"/>
    <property type="match status" value="1"/>
</dbReference>
<comment type="caution">
    <text evidence="3">The sequence shown here is derived from an EMBL/GenBank/DDBJ whole genome shotgun (WGS) entry which is preliminary data.</text>
</comment>
<dbReference type="PRINTS" id="PR00081">
    <property type="entry name" value="GDHRDH"/>
</dbReference>
<protein>
    <submittedName>
        <fullName evidence="3">3-oxoacyl-[acyl-carrier protein] reductase</fullName>
    </submittedName>
</protein>
<organism evidence="3 4">
    <name type="scientific">Litorimonas taeanensis</name>
    <dbReference type="NCBI Taxonomy" id="568099"/>
    <lineage>
        <taxon>Bacteria</taxon>
        <taxon>Pseudomonadati</taxon>
        <taxon>Pseudomonadota</taxon>
        <taxon>Alphaproteobacteria</taxon>
        <taxon>Maricaulales</taxon>
        <taxon>Robiginitomaculaceae</taxon>
    </lineage>
</organism>
<dbReference type="PROSITE" id="PS00061">
    <property type="entry name" value="ADH_SHORT"/>
    <property type="match status" value="1"/>
</dbReference>